<proteinExistence type="predicted"/>
<feature type="transmembrane region" description="Helical" evidence="1">
    <location>
        <begin position="6"/>
        <end position="25"/>
    </location>
</feature>
<keyword evidence="1" id="KW-1133">Transmembrane helix</keyword>
<dbReference type="GeneID" id="43640088"/>
<dbReference type="AlphaFoldDB" id="A0A5N6SGT0"/>
<evidence type="ECO:0000313" key="3">
    <source>
        <dbReference type="Proteomes" id="UP000325672"/>
    </source>
</evidence>
<dbReference type="EMBL" id="ML743624">
    <property type="protein sequence ID" value="KAE8132940.1"/>
    <property type="molecule type" value="Genomic_DNA"/>
</dbReference>
<dbReference type="RefSeq" id="XP_031909003.1">
    <property type="nucleotide sequence ID" value="XM_032055878.1"/>
</dbReference>
<name>A0A5N6SGT0_ASPPS</name>
<accession>A0A5N6SGT0</accession>
<dbReference type="Proteomes" id="UP000325672">
    <property type="component" value="Unassembled WGS sequence"/>
</dbReference>
<evidence type="ECO:0000313" key="2">
    <source>
        <dbReference type="EMBL" id="KAE8132940.1"/>
    </source>
</evidence>
<sequence>MVSKFHIHEWILIYGTLLVICMIGIQKTKKEHHKVGLRTYSHEEGNCMAFCFGGVKMQRNFFNGWASARSASVRSYQATPQKPIFHVVQKPTLEDNLFFSV</sequence>
<reference evidence="2 3" key="1">
    <citation type="submission" date="2019-04" db="EMBL/GenBank/DDBJ databases">
        <title>Friends and foes A comparative genomics study of 23 Aspergillus species from section Flavi.</title>
        <authorList>
            <consortium name="DOE Joint Genome Institute"/>
            <person name="Kjaerbolling I."/>
            <person name="Vesth T."/>
            <person name="Frisvad J.C."/>
            <person name="Nybo J.L."/>
            <person name="Theobald S."/>
            <person name="Kildgaard S."/>
            <person name="Isbrandt T."/>
            <person name="Kuo A."/>
            <person name="Sato A."/>
            <person name="Lyhne E.K."/>
            <person name="Kogle M.E."/>
            <person name="Wiebenga A."/>
            <person name="Kun R.S."/>
            <person name="Lubbers R.J."/>
            <person name="Makela M.R."/>
            <person name="Barry K."/>
            <person name="Chovatia M."/>
            <person name="Clum A."/>
            <person name="Daum C."/>
            <person name="Haridas S."/>
            <person name="He G."/>
            <person name="LaButti K."/>
            <person name="Lipzen A."/>
            <person name="Mondo S."/>
            <person name="Riley R."/>
            <person name="Salamov A."/>
            <person name="Simmons B.A."/>
            <person name="Magnuson J.K."/>
            <person name="Henrissat B."/>
            <person name="Mortensen U.H."/>
            <person name="Larsen T.O."/>
            <person name="Devries R.P."/>
            <person name="Grigoriev I.V."/>
            <person name="Machida M."/>
            <person name="Baker S.E."/>
            <person name="Andersen M.R."/>
        </authorList>
    </citation>
    <scope>NUCLEOTIDE SEQUENCE [LARGE SCALE GENOMIC DNA]</scope>
    <source>
        <strain evidence="2 3">CBS 117625</strain>
    </source>
</reference>
<evidence type="ECO:0000256" key="1">
    <source>
        <dbReference type="SAM" id="Phobius"/>
    </source>
</evidence>
<organism evidence="2 3">
    <name type="scientific">Aspergillus pseudotamarii</name>
    <dbReference type="NCBI Taxonomy" id="132259"/>
    <lineage>
        <taxon>Eukaryota</taxon>
        <taxon>Fungi</taxon>
        <taxon>Dikarya</taxon>
        <taxon>Ascomycota</taxon>
        <taxon>Pezizomycotina</taxon>
        <taxon>Eurotiomycetes</taxon>
        <taxon>Eurotiomycetidae</taxon>
        <taxon>Eurotiales</taxon>
        <taxon>Aspergillaceae</taxon>
        <taxon>Aspergillus</taxon>
        <taxon>Aspergillus subgen. Circumdati</taxon>
    </lineage>
</organism>
<keyword evidence="1" id="KW-0472">Membrane</keyword>
<keyword evidence="1" id="KW-0812">Transmembrane</keyword>
<gene>
    <name evidence="2" type="ORF">BDV38DRAFT_259978</name>
</gene>
<protein>
    <submittedName>
        <fullName evidence="2">Uncharacterized protein</fullName>
    </submittedName>
</protein>
<keyword evidence="3" id="KW-1185">Reference proteome</keyword>
<dbReference type="OrthoDB" id="10567333at2759"/>